<gene>
    <name evidence="1" type="ORF">MNOR_LOCUS26346</name>
</gene>
<comment type="caution">
    <text evidence="1">The sequence shown here is derived from an EMBL/GenBank/DDBJ whole genome shotgun (WGS) entry which is preliminary data.</text>
</comment>
<dbReference type="EMBL" id="CAXKWB010026190">
    <property type="protein sequence ID" value="CAL4129716.1"/>
    <property type="molecule type" value="Genomic_DNA"/>
</dbReference>
<evidence type="ECO:0000313" key="1">
    <source>
        <dbReference type="EMBL" id="CAL4129716.1"/>
    </source>
</evidence>
<protein>
    <submittedName>
        <fullName evidence="1">Uncharacterized protein</fullName>
    </submittedName>
</protein>
<dbReference type="Proteomes" id="UP001497623">
    <property type="component" value="Unassembled WGS sequence"/>
</dbReference>
<name>A0AAV2RKE7_MEGNR</name>
<reference evidence="1 2" key="1">
    <citation type="submission" date="2024-05" db="EMBL/GenBank/DDBJ databases">
        <authorList>
            <person name="Wallberg A."/>
        </authorList>
    </citation>
    <scope>NUCLEOTIDE SEQUENCE [LARGE SCALE GENOMIC DNA]</scope>
</reference>
<sequence length="177" mass="19995">MLNFVATSLAVSYGYTNLDLVNMEDIDDNECYTVVTNNRRNIAPIKMGAVLPDIIMDTHAAAAAPPSSPLRRAHSYHFVFPVKKHSHPYHGSDTLLVFPSNPDVVRSITTPISNVESVKWDENKNWRNVGKDLQKIADKFHLDHSKIQFKCGNRGEDTMNLAILVSLLCWRLLNKLH</sequence>
<proteinExistence type="predicted"/>
<keyword evidence="2" id="KW-1185">Reference proteome</keyword>
<evidence type="ECO:0000313" key="2">
    <source>
        <dbReference type="Proteomes" id="UP001497623"/>
    </source>
</evidence>
<accession>A0AAV2RKE7</accession>
<dbReference type="AlphaFoldDB" id="A0AAV2RKE7"/>
<organism evidence="1 2">
    <name type="scientific">Meganyctiphanes norvegica</name>
    <name type="common">Northern krill</name>
    <name type="synonym">Thysanopoda norvegica</name>
    <dbReference type="NCBI Taxonomy" id="48144"/>
    <lineage>
        <taxon>Eukaryota</taxon>
        <taxon>Metazoa</taxon>
        <taxon>Ecdysozoa</taxon>
        <taxon>Arthropoda</taxon>
        <taxon>Crustacea</taxon>
        <taxon>Multicrustacea</taxon>
        <taxon>Malacostraca</taxon>
        <taxon>Eumalacostraca</taxon>
        <taxon>Eucarida</taxon>
        <taxon>Euphausiacea</taxon>
        <taxon>Euphausiidae</taxon>
        <taxon>Meganyctiphanes</taxon>
    </lineage>
</organism>